<proteinExistence type="inferred from homology"/>
<dbReference type="PANTHER" id="PTHR14894">
    <property type="entry name" value="CDK5 REGULATORY SUBUNIT-ASSOCIATED PROTEIN 3"/>
    <property type="match status" value="1"/>
</dbReference>
<sequence length="463" mass="52734">KQNIQNLPIDIQTSKLLDWLVDRRHCNLKWQSEVTVIREKINAAIQDMPENEEIKKLLSGSYIHYFHCLRIVEILRGTEASSKNIFGRYSSQRMKDWQEIVSLYEVDNIYLAETASLLSRNVSYEGPALRKQLAKAQQLQQELSRREGECQSSAADLRGRYYAACKQYGITGENVPRELQALVKDLPAFLDEVGMDAAKLEEQIKLYTAFTNFVCEGNATFYEWRTGKYPPLLRGHLWKKQLLRQPQTIWCIDWGDFGKGADPQVVSSGITVEDGIDWGISLEPSSEDTGAGGIDWGDSEPAPIEIEIVDAGTDSVELLFLTQRVTEMGEEGDVVAMSQFQLAPSVIQGQSRDHVREMLSEVQNLLGRLTSLRMQHLFMIQASPRYVERVSEVLRQKLKQADILVLKAATMVEKRKEALEEQSRLEPRVDLMAVCTRELQKQIEADISKKYHKRPVNLMGVNI</sequence>
<reference evidence="2" key="1">
    <citation type="submission" date="2025-08" db="UniProtKB">
        <authorList>
            <consortium name="Ensembl"/>
        </authorList>
    </citation>
    <scope>IDENTIFICATION</scope>
</reference>
<accession>A0A3Q3F1K6</accession>
<reference evidence="2" key="2">
    <citation type="submission" date="2025-09" db="UniProtKB">
        <authorList>
            <consortium name="Ensembl"/>
        </authorList>
    </citation>
    <scope>IDENTIFICATION</scope>
</reference>
<dbReference type="GeneTree" id="ENSGT00390000000713"/>
<organism evidence="2 3">
    <name type="scientific">Labrus bergylta</name>
    <name type="common">ballan wrasse</name>
    <dbReference type="NCBI Taxonomy" id="56723"/>
    <lineage>
        <taxon>Eukaryota</taxon>
        <taxon>Metazoa</taxon>
        <taxon>Chordata</taxon>
        <taxon>Craniata</taxon>
        <taxon>Vertebrata</taxon>
        <taxon>Euteleostomi</taxon>
        <taxon>Actinopterygii</taxon>
        <taxon>Neopterygii</taxon>
        <taxon>Teleostei</taxon>
        <taxon>Neoteleostei</taxon>
        <taxon>Acanthomorphata</taxon>
        <taxon>Eupercaria</taxon>
        <taxon>Labriformes</taxon>
        <taxon>Labridae</taxon>
        <taxon>Labrus</taxon>
    </lineage>
</organism>
<evidence type="ECO:0000313" key="3">
    <source>
        <dbReference type="Proteomes" id="UP000261660"/>
    </source>
</evidence>
<evidence type="ECO:0000313" key="2">
    <source>
        <dbReference type="Ensembl" id="ENSLBEP00000013494.1"/>
    </source>
</evidence>
<dbReference type="PANTHER" id="PTHR14894:SF0">
    <property type="entry name" value="CDK5 REGULATORY SUBUNIT-ASSOCIATED PROTEIN 3"/>
    <property type="match status" value="1"/>
</dbReference>
<dbReference type="GO" id="GO:0012505">
    <property type="term" value="C:endomembrane system"/>
    <property type="evidence" value="ECO:0007669"/>
    <property type="project" value="TreeGrafter"/>
</dbReference>
<dbReference type="AlphaFoldDB" id="A0A3Q3F1K6"/>
<comment type="similarity">
    <text evidence="1">Belongs to the CDK5RAP3 family.</text>
</comment>
<dbReference type="Ensembl" id="ENSLBET00000014219.1">
    <property type="protein sequence ID" value="ENSLBEP00000013494.1"/>
    <property type="gene ID" value="ENSLBEG00000010206.1"/>
</dbReference>
<evidence type="ECO:0000256" key="1">
    <source>
        <dbReference type="ARBA" id="ARBA00007478"/>
    </source>
</evidence>
<name>A0A3Q3F1K6_9LABR</name>
<protein>
    <submittedName>
        <fullName evidence="2">CDK5 regulatory subunit associated protein 3</fullName>
    </submittedName>
</protein>
<dbReference type="Proteomes" id="UP000261660">
    <property type="component" value="Unplaced"/>
</dbReference>
<dbReference type="InterPro" id="IPR008491">
    <property type="entry name" value="CDK5RAP3"/>
</dbReference>
<dbReference type="Pfam" id="PF05600">
    <property type="entry name" value="CDK5RAP3"/>
    <property type="match status" value="2"/>
</dbReference>
<keyword evidence="3" id="KW-1185">Reference proteome</keyword>
<dbReference type="GO" id="GO:0007346">
    <property type="term" value="P:regulation of mitotic cell cycle"/>
    <property type="evidence" value="ECO:0007669"/>
    <property type="project" value="TreeGrafter"/>
</dbReference>